<accession>A0ABT0BVW4</accession>
<dbReference type="InterPro" id="IPR011010">
    <property type="entry name" value="DNA_brk_join_enz"/>
</dbReference>
<keyword evidence="1" id="KW-0238">DNA-binding</keyword>
<dbReference type="SUPFAM" id="SSF56349">
    <property type="entry name" value="DNA breaking-rejoining enzymes"/>
    <property type="match status" value="1"/>
</dbReference>
<dbReference type="Proteomes" id="UP001202281">
    <property type="component" value="Unassembled WGS sequence"/>
</dbReference>
<comment type="caution">
    <text evidence="3">The sequence shown here is derived from an EMBL/GenBank/DDBJ whole genome shotgun (WGS) entry which is preliminary data.</text>
</comment>
<evidence type="ECO:0000313" key="3">
    <source>
        <dbReference type="EMBL" id="MCJ2189222.1"/>
    </source>
</evidence>
<gene>
    <name evidence="3" type="ORF">MTR66_20745</name>
</gene>
<dbReference type="InterPro" id="IPR013762">
    <property type="entry name" value="Integrase-like_cat_sf"/>
</dbReference>
<proteinExistence type="predicted"/>
<dbReference type="RefSeq" id="WP_243924572.1">
    <property type="nucleotide sequence ID" value="NZ_JALHLG010000077.1"/>
</dbReference>
<evidence type="ECO:0000313" key="4">
    <source>
        <dbReference type="Proteomes" id="UP001202281"/>
    </source>
</evidence>
<keyword evidence="2" id="KW-0233">DNA recombination</keyword>
<evidence type="ECO:0008006" key="5">
    <source>
        <dbReference type="Google" id="ProtNLM"/>
    </source>
</evidence>
<name>A0ABT0BVW4_9SPHN</name>
<dbReference type="Gene3D" id="1.10.150.130">
    <property type="match status" value="1"/>
</dbReference>
<dbReference type="Gene3D" id="1.10.443.10">
    <property type="entry name" value="Intergrase catalytic core"/>
    <property type="match status" value="1"/>
</dbReference>
<evidence type="ECO:0000256" key="1">
    <source>
        <dbReference type="ARBA" id="ARBA00023125"/>
    </source>
</evidence>
<evidence type="ECO:0000256" key="2">
    <source>
        <dbReference type="ARBA" id="ARBA00023172"/>
    </source>
</evidence>
<dbReference type="InterPro" id="IPR010998">
    <property type="entry name" value="Integrase_recombinase_N"/>
</dbReference>
<dbReference type="EMBL" id="JALHLG010000077">
    <property type="protein sequence ID" value="MCJ2189222.1"/>
    <property type="molecule type" value="Genomic_DNA"/>
</dbReference>
<protein>
    <recommendedName>
        <fullName evidence="5">Phage integrase family protein</fullName>
    </recommendedName>
</protein>
<reference evidence="3 4" key="1">
    <citation type="submission" date="2022-04" db="EMBL/GenBank/DDBJ databases">
        <title>Identification of a novel bacterium isolated from mangrove sediments.</title>
        <authorList>
            <person name="Pan X."/>
        </authorList>
    </citation>
    <scope>NUCLEOTIDE SEQUENCE [LARGE SCALE GENOMIC DNA]</scope>
    <source>
        <strain evidence="3 4">B2638</strain>
    </source>
</reference>
<organism evidence="3 4">
    <name type="scientific">Novosphingobium beihaiensis</name>
    <dbReference type="NCBI Taxonomy" id="2930389"/>
    <lineage>
        <taxon>Bacteria</taxon>
        <taxon>Pseudomonadati</taxon>
        <taxon>Pseudomonadota</taxon>
        <taxon>Alphaproteobacteria</taxon>
        <taxon>Sphingomonadales</taxon>
        <taxon>Sphingomonadaceae</taxon>
        <taxon>Novosphingobium</taxon>
    </lineage>
</organism>
<keyword evidence="4" id="KW-1185">Reference proteome</keyword>
<sequence length="152" mass="18057">MLISEALARYALRPVKPEKQKSKERLRYSINNLIPIIGHRRVHEIDDDMLVEYQLESQDRTQSTIRRELSDLRSAVNYVARKRFIEPIIFPELPADGEPKMRWLTEEEFAHLLWHARSIKLSRFNLLTFLMIAFYTGARKSAIMDLEWSQIE</sequence>